<dbReference type="EMBL" id="CP000362">
    <property type="protein sequence ID" value="ABG31495.1"/>
    <property type="molecule type" value="Genomic_DNA"/>
</dbReference>
<name>Q168U8_ROSDO</name>
<dbReference type="AlphaFoldDB" id="Q168U8"/>
<sequence>MPRFNRNFELSIHDVDIIEEAMRARSRELCKMRRALSDQDPADFESIRVIEADLRENEELLGRLHNQKVFYRPRNQAYVSG</sequence>
<dbReference type="KEGG" id="rde:RD1_1884"/>
<dbReference type="Proteomes" id="UP000007029">
    <property type="component" value="Chromosome"/>
</dbReference>
<evidence type="ECO:0000313" key="1">
    <source>
        <dbReference type="EMBL" id="ABG31495.1"/>
    </source>
</evidence>
<evidence type="ECO:0000313" key="2">
    <source>
        <dbReference type="Proteomes" id="UP000007029"/>
    </source>
</evidence>
<proteinExistence type="predicted"/>
<dbReference type="OrthoDB" id="7652129at2"/>
<dbReference type="STRING" id="375451.RD1_1884"/>
<dbReference type="HOGENOM" id="CLU_168216_0_0_5"/>
<reference evidence="1 2" key="1">
    <citation type="journal article" date="2007" name="J. Bacteriol.">
        <title>The complete genome sequence of Roseobacter denitrificans reveals a mixotrophic rather than photosynthetic metabolism.</title>
        <authorList>
            <person name="Swingley W.D."/>
            <person name="Sadekar S."/>
            <person name="Mastrian S.D."/>
            <person name="Matthies H.J."/>
            <person name="Hao J."/>
            <person name="Ramos H."/>
            <person name="Acharya C.R."/>
            <person name="Conrad A.L."/>
            <person name="Taylor H.L."/>
            <person name="Dejesa L.C."/>
            <person name="Shah M.K."/>
            <person name="O'huallachain M.E."/>
            <person name="Lince M.T."/>
            <person name="Blankenship R.E."/>
            <person name="Beatty J.T."/>
            <person name="Touchman J.W."/>
        </authorList>
    </citation>
    <scope>NUCLEOTIDE SEQUENCE [LARGE SCALE GENOMIC DNA]</scope>
    <source>
        <strain evidence="2">ATCC 33942 / OCh 114</strain>
    </source>
</reference>
<dbReference type="eggNOG" id="ENOG5032PSX">
    <property type="taxonomic scope" value="Bacteria"/>
</dbReference>
<keyword evidence="2" id="KW-1185">Reference proteome</keyword>
<organism evidence="1 2">
    <name type="scientific">Roseobacter denitrificans (strain ATCC 33942 / OCh 114)</name>
    <name type="common">Erythrobacter sp. (strain OCh 114)</name>
    <name type="synonym">Roseobacter denitrificans</name>
    <dbReference type="NCBI Taxonomy" id="375451"/>
    <lineage>
        <taxon>Bacteria</taxon>
        <taxon>Pseudomonadati</taxon>
        <taxon>Pseudomonadota</taxon>
        <taxon>Alphaproteobacteria</taxon>
        <taxon>Rhodobacterales</taxon>
        <taxon>Roseobacteraceae</taxon>
        <taxon>Roseobacter</taxon>
    </lineage>
</organism>
<accession>Q168U8</accession>
<gene>
    <name evidence="1" type="ordered locus">RD1_1884</name>
</gene>
<protein>
    <submittedName>
        <fullName evidence="1">Uncharacterized protein</fullName>
    </submittedName>
</protein>